<dbReference type="Pfam" id="PF01403">
    <property type="entry name" value="Sema"/>
    <property type="match status" value="1"/>
</dbReference>
<evidence type="ECO:0000313" key="18">
    <source>
        <dbReference type="Ensembl" id="ENSDLAP00005009197.2"/>
    </source>
</evidence>
<evidence type="ECO:0000256" key="10">
    <source>
        <dbReference type="ARBA" id="ARBA00023180"/>
    </source>
</evidence>
<evidence type="ECO:0000256" key="13">
    <source>
        <dbReference type="ARBA" id="ARBA00074104"/>
    </source>
</evidence>
<accession>A0A8C4DVG3</accession>
<dbReference type="InterPro" id="IPR016201">
    <property type="entry name" value="PSI"/>
</dbReference>
<dbReference type="FunFam" id="2.20.100.10:FF:000001">
    <property type="entry name" value="semaphorin-5A isoform X1"/>
    <property type="match status" value="3"/>
</dbReference>
<evidence type="ECO:0000256" key="6">
    <source>
        <dbReference type="ARBA" id="ARBA00022902"/>
    </source>
</evidence>
<protein>
    <recommendedName>
        <fullName evidence="13">Semaphorin-5A</fullName>
    </recommendedName>
    <alternativeName>
        <fullName evidence="14">Semaphorin-F</fullName>
    </alternativeName>
</protein>
<proteinExistence type="predicted"/>
<evidence type="ECO:0000259" key="17">
    <source>
        <dbReference type="PROSITE" id="PS51004"/>
    </source>
</evidence>
<evidence type="ECO:0000256" key="9">
    <source>
        <dbReference type="ARBA" id="ARBA00023157"/>
    </source>
</evidence>
<dbReference type="Gene3D" id="3.30.1680.10">
    <property type="entry name" value="ligand-binding face of the semaphorins, domain 2"/>
    <property type="match status" value="1"/>
</dbReference>
<evidence type="ECO:0000256" key="3">
    <source>
        <dbReference type="ARBA" id="ARBA00022692"/>
    </source>
</evidence>
<comment type="function">
    <text evidence="11">Bifunctional axonal guidance cue regulated by sulfated proteoglycans; attractive effects result from interactions with heparan sulfate proteoglycans (HSPGs), while the inhibitory effects depend on interactions with chondroitin sulfate proteoglycans (CSPGs). Ligand for receptor PLXNB3. In glioma cells, SEMA5A stimulation of PLXNB3 results in the disassembly of F-actin stress fibers, disruption of focal adhesions and cellular collapse as well as inhibition of cell migration and invasion through ARHGDIA-mediated inactivation of RAC1. May promote angiogenesis by increasing endothelial cell proliferation and migration and inhibiting apoptosis.</text>
</comment>
<feature type="domain" description="Sema" evidence="17">
    <location>
        <begin position="17"/>
        <end position="454"/>
    </location>
</feature>
<evidence type="ECO:0000256" key="2">
    <source>
        <dbReference type="ARBA" id="ARBA00022473"/>
    </source>
</evidence>
<dbReference type="Gene3D" id="2.130.10.10">
    <property type="entry name" value="YVTN repeat-like/Quinoprotein amine dehydrogenase"/>
    <property type="match status" value="1"/>
</dbReference>
<keyword evidence="2" id="KW-0217">Developmental protein</keyword>
<dbReference type="Gene3D" id="2.20.100.10">
    <property type="entry name" value="Thrombospondin type-1 (TSP1) repeat"/>
    <property type="match status" value="6"/>
</dbReference>
<organism evidence="18 19">
    <name type="scientific">Dicentrarchus labrax</name>
    <name type="common">European seabass</name>
    <name type="synonym">Morone labrax</name>
    <dbReference type="NCBI Taxonomy" id="13489"/>
    <lineage>
        <taxon>Eukaryota</taxon>
        <taxon>Metazoa</taxon>
        <taxon>Chordata</taxon>
        <taxon>Craniata</taxon>
        <taxon>Vertebrata</taxon>
        <taxon>Euteleostomi</taxon>
        <taxon>Actinopterygii</taxon>
        <taxon>Neopterygii</taxon>
        <taxon>Teleostei</taxon>
        <taxon>Neoteleostei</taxon>
        <taxon>Acanthomorphata</taxon>
        <taxon>Eupercaria</taxon>
        <taxon>Moronidae</taxon>
        <taxon>Dicentrarchus</taxon>
    </lineage>
</organism>
<dbReference type="GO" id="GO:0045499">
    <property type="term" value="F:chemorepellent activity"/>
    <property type="evidence" value="ECO:0007669"/>
    <property type="project" value="TreeGrafter"/>
</dbReference>
<dbReference type="InterPro" id="IPR002165">
    <property type="entry name" value="Plexin_repeat"/>
</dbReference>
<dbReference type="SMART" id="SM00630">
    <property type="entry name" value="Sema"/>
    <property type="match status" value="1"/>
</dbReference>
<evidence type="ECO:0000256" key="14">
    <source>
        <dbReference type="ARBA" id="ARBA00083067"/>
    </source>
</evidence>
<dbReference type="AlphaFoldDB" id="A0A8C4DVG3"/>
<dbReference type="GO" id="GO:0001755">
    <property type="term" value="P:neural crest cell migration"/>
    <property type="evidence" value="ECO:0007669"/>
    <property type="project" value="TreeGrafter"/>
</dbReference>
<keyword evidence="6" id="KW-0524">Neurogenesis</keyword>
<dbReference type="GO" id="GO:0030335">
    <property type="term" value="P:positive regulation of cell migration"/>
    <property type="evidence" value="ECO:0007669"/>
    <property type="project" value="TreeGrafter"/>
</dbReference>
<dbReference type="InterPro" id="IPR015943">
    <property type="entry name" value="WD40/YVTN_repeat-like_dom_sf"/>
</dbReference>
<dbReference type="FunFam" id="2.20.100.10:FF:000007">
    <property type="entry name" value="Thrombospondin 1"/>
    <property type="match status" value="1"/>
</dbReference>
<dbReference type="InterPro" id="IPR057563">
    <property type="entry name" value="Sema5A/B-like_TSP-1"/>
</dbReference>
<evidence type="ECO:0000256" key="5">
    <source>
        <dbReference type="ARBA" id="ARBA00022782"/>
    </source>
</evidence>
<evidence type="ECO:0000256" key="7">
    <source>
        <dbReference type="ARBA" id="ARBA00022989"/>
    </source>
</evidence>
<keyword evidence="3 16" id="KW-0812">Transmembrane</keyword>
<evidence type="ECO:0000256" key="1">
    <source>
        <dbReference type="ARBA" id="ARBA00004167"/>
    </source>
</evidence>
<dbReference type="PANTHER" id="PTHR11036">
    <property type="entry name" value="SEMAPHORIN"/>
    <property type="match status" value="1"/>
</dbReference>
<dbReference type="GO" id="GO:0030215">
    <property type="term" value="F:semaphorin receptor binding"/>
    <property type="evidence" value="ECO:0007669"/>
    <property type="project" value="InterPro"/>
</dbReference>
<dbReference type="GO" id="GO:0071526">
    <property type="term" value="P:semaphorin-plexin signaling pathway"/>
    <property type="evidence" value="ECO:0007669"/>
    <property type="project" value="TreeGrafter"/>
</dbReference>
<evidence type="ECO:0000256" key="11">
    <source>
        <dbReference type="ARBA" id="ARBA00056685"/>
    </source>
</evidence>
<dbReference type="FunFam" id="2.20.100.10:FF:000021">
    <property type="entry name" value="semaphorin-5B isoform X1"/>
    <property type="match status" value="1"/>
</dbReference>
<comment type="subunit">
    <text evidence="12">Binds PLXNB3.</text>
</comment>
<dbReference type="PRINTS" id="PR01705">
    <property type="entry name" value="TSP1REPEAT"/>
</dbReference>
<dbReference type="PANTHER" id="PTHR11036:SF39">
    <property type="entry name" value="SEMAPHORIN-5B"/>
    <property type="match status" value="1"/>
</dbReference>
<dbReference type="Ensembl" id="ENSDLAT00005010096.2">
    <property type="protein sequence ID" value="ENSDLAP00005009197.2"/>
    <property type="gene ID" value="ENSDLAG00005004374.2"/>
</dbReference>
<feature type="transmembrane region" description="Helical" evidence="16">
    <location>
        <begin position="912"/>
        <end position="936"/>
    </location>
</feature>
<gene>
    <name evidence="18" type="primary">sema5ba</name>
</gene>
<dbReference type="GO" id="GO:0005886">
    <property type="term" value="C:plasma membrane"/>
    <property type="evidence" value="ECO:0007669"/>
    <property type="project" value="TreeGrafter"/>
</dbReference>
<keyword evidence="10" id="KW-0325">Glycoprotein</keyword>
<dbReference type="InterPro" id="IPR036352">
    <property type="entry name" value="Semap_dom_sf"/>
</dbReference>
<dbReference type="GO" id="GO:0007411">
    <property type="term" value="P:axon guidance"/>
    <property type="evidence" value="ECO:0007669"/>
    <property type="project" value="TreeGrafter"/>
</dbReference>
<dbReference type="InterPro" id="IPR000884">
    <property type="entry name" value="TSP1_rpt"/>
</dbReference>
<keyword evidence="4" id="KW-0677">Repeat</keyword>
<reference evidence="18" key="1">
    <citation type="submission" date="2025-08" db="UniProtKB">
        <authorList>
            <consortium name="Ensembl"/>
        </authorList>
    </citation>
    <scope>IDENTIFICATION</scope>
</reference>
<reference evidence="18" key="2">
    <citation type="submission" date="2025-09" db="UniProtKB">
        <authorList>
            <consortium name="Ensembl"/>
        </authorList>
    </citation>
    <scope>IDENTIFICATION</scope>
</reference>
<evidence type="ECO:0000313" key="19">
    <source>
        <dbReference type="Proteomes" id="UP000694389"/>
    </source>
</evidence>
<keyword evidence="5" id="KW-0221">Differentiation</keyword>
<comment type="caution">
    <text evidence="15">Lacks conserved residue(s) required for the propagation of feature annotation.</text>
</comment>
<dbReference type="PROSITE" id="PS50092">
    <property type="entry name" value="TSP1"/>
    <property type="match status" value="6"/>
</dbReference>
<evidence type="ECO:0000256" key="16">
    <source>
        <dbReference type="SAM" id="Phobius"/>
    </source>
</evidence>
<dbReference type="InterPro" id="IPR036383">
    <property type="entry name" value="TSP1_rpt_sf"/>
</dbReference>
<dbReference type="GeneTree" id="ENSGT00940000156712"/>
<dbReference type="Pfam" id="PF01437">
    <property type="entry name" value="PSI"/>
    <property type="match status" value="1"/>
</dbReference>
<dbReference type="SUPFAM" id="SSF101912">
    <property type="entry name" value="Sema domain"/>
    <property type="match status" value="1"/>
</dbReference>
<dbReference type="InterPro" id="IPR027231">
    <property type="entry name" value="Semaphorin"/>
</dbReference>
<dbReference type="FunFam" id="2.130.10.10:FF:000048">
    <property type="entry name" value="semaphorin-5B isoform X1"/>
    <property type="match status" value="1"/>
</dbReference>
<dbReference type="Pfam" id="PF00090">
    <property type="entry name" value="TSP_1"/>
    <property type="match status" value="5"/>
</dbReference>
<evidence type="ECO:0000256" key="12">
    <source>
        <dbReference type="ARBA" id="ARBA00062302"/>
    </source>
</evidence>
<evidence type="ECO:0000256" key="15">
    <source>
        <dbReference type="PROSITE-ProRule" id="PRU00352"/>
    </source>
</evidence>
<evidence type="ECO:0000256" key="4">
    <source>
        <dbReference type="ARBA" id="ARBA00022737"/>
    </source>
</evidence>
<dbReference type="SUPFAM" id="SSF103575">
    <property type="entry name" value="Plexin repeat"/>
    <property type="match status" value="1"/>
</dbReference>
<dbReference type="Proteomes" id="UP000694389">
    <property type="component" value="Unassembled WGS sequence"/>
</dbReference>
<evidence type="ECO:0000256" key="8">
    <source>
        <dbReference type="ARBA" id="ARBA00023136"/>
    </source>
</evidence>
<keyword evidence="7 16" id="KW-1133">Transmembrane helix</keyword>
<keyword evidence="19" id="KW-1185">Reference proteome</keyword>
<dbReference type="PROSITE" id="PS51004">
    <property type="entry name" value="SEMA"/>
    <property type="match status" value="1"/>
</dbReference>
<dbReference type="FunFam" id="3.30.1680.10:FF:000003">
    <property type="entry name" value="semaphorin-5B isoform X1"/>
    <property type="match status" value="1"/>
</dbReference>
<keyword evidence="9" id="KW-1015">Disulfide bond</keyword>
<name>A0A8C4DVG3_DICLA</name>
<keyword evidence="8 16" id="KW-0472">Membrane</keyword>
<dbReference type="Pfam" id="PF23260">
    <property type="entry name" value="TSP1_2"/>
    <property type="match status" value="1"/>
</dbReference>
<comment type="subcellular location">
    <subcellularLocation>
        <location evidence="1">Membrane</location>
        <topology evidence="1">Single-pass membrane protein</topology>
    </subcellularLocation>
</comment>
<dbReference type="SMART" id="SM00209">
    <property type="entry name" value="TSP1"/>
    <property type="match status" value="6"/>
</dbReference>
<dbReference type="SMART" id="SM00423">
    <property type="entry name" value="PSI"/>
    <property type="match status" value="1"/>
</dbReference>
<sequence length="1023" mass="114105">MSPLLSHELCHDSAFPNLFLSFFSALALSPWISSFSHPGVRDYSQLTLDLTRNELIVGARNYLFRLDLSNMSLIQLSSSPAFLQIECQNYIRVLLVNKTEVMTCGTNAFQPLCITREVRVLERLNGVARCPYDPRHNSTAVVTESGELYAATVIDFSGRDPVIYRSLGGMPPLRTAQYNSKWLNEPHFISAYDIGLFTFFFLRENAVEHDCGKTVYSRVARVCKNDIGGRFLLEDTWTTFMKARLNCSRSGEIPFYYNELQSTFYLPEQDLIYGIFTTNVNSIAASAVCAFNLSAITQAFNGPFRSQENPRSTWLPTPNPIHNFQCGTINDEGPNEGLTERSLQDAQRLYLMNDVVQPESVDPLVMQDDVRFSNLVVDIVQGMDTLYHVMYISTEYGTILKALATPNKNLQGCYLEEMELLPSGVREPILSLQILHSDRSLFVGLNNRVLKIPLERCSTYKTETLCLEARDPYCGWDFRQRRCTTLEDSSNMSQWKQNITVCPLRNQTTNGGFGPWAPWQPCNNDDGVDGVSSCLCRSRSCDSPAPRCGGKNCEGPTIEVSNCSRNGGWTPWSSWGQCSTTCGTGFELRQRSCNNPSPRHGGRVCVGPSRDERFCNEGVSCPQPIFWSPWGSWTKCSTECGGGVHSRVRTCENGNSCPGCALEYKACNLEACPEVKRNTPWTPWMPVNVTQGGARQEQRMRYMCRAHLSDPHELQIGRRKVETRFCPNDGTAACETDSKLTSRQTQVAGAGWSSWETWSSCSQSCAKGYRTRRRTCAGPEGKSAPVACRGSPVEYQDCNVQACPVNGAWSCWSSWSQCSVGCGGGHYQRTRSCNSPAPANGGAICLGLHTEEALCNTHTCDGGWMAWSLWSACDDSGLQMRSRVCGAQGNTPCVGNSTQRRDCNEIPAFTSIHLIATGVSCFLGAGLLSFLIYVYCQRVHKPSQESAIIHPTTPNHLNYKGNTTPKNEKYTPMEFKVRDQTRALFLCFFKYYIDNSNKNGNRSTIYLVLLTCIQCKCVKIQGQ</sequence>
<dbReference type="SUPFAM" id="SSF82895">
    <property type="entry name" value="TSP-1 type 1 repeat"/>
    <property type="match status" value="5"/>
</dbReference>
<dbReference type="InterPro" id="IPR001627">
    <property type="entry name" value="Semap_dom"/>
</dbReference>